<evidence type="ECO:0000256" key="8">
    <source>
        <dbReference type="ARBA" id="ARBA00023295"/>
    </source>
</evidence>
<evidence type="ECO:0000256" key="10">
    <source>
        <dbReference type="PROSITE-ProRule" id="PRU01097"/>
    </source>
</evidence>
<evidence type="ECO:0000256" key="3">
    <source>
        <dbReference type="ARBA" id="ARBA00007792"/>
    </source>
</evidence>
<dbReference type="SUPFAM" id="SSF49899">
    <property type="entry name" value="Concanavalin A-like lectins/glucanases"/>
    <property type="match status" value="1"/>
</dbReference>
<dbReference type="PANTHER" id="PTHR46828">
    <property type="entry name" value="ENDO-1,4-BETA-XYLANASE A-RELATED"/>
    <property type="match status" value="1"/>
</dbReference>
<dbReference type="InterPro" id="IPR018208">
    <property type="entry name" value="GH11_AS_1"/>
</dbReference>
<dbReference type="PANTHER" id="PTHR46828:SF3">
    <property type="entry name" value="ENDO-1,4-BETA-XYLANASE"/>
    <property type="match status" value="1"/>
</dbReference>
<evidence type="ECO:0000256" key="11">
    <source>
        <dbReference type="RuleBase" id="RU362015"/>
    </source>
</evidence>
<dbReference type="PROSITE" id="PS51761">
    <property type="entry name" value="GH11_3"/>
    <property type="match status" value="1"/>
</dbReference>
<keyword evidence="7 10" id="KW-0119">Carbohydrate metabolism</keyword>
<keyword evidence="15" id="KW-1185">Reference proteome</keyword>
<protein>
    <recommendedName>
        <fullName evidence="4 10">Endo-1,4-beta-xylanase</fullName>
        <ecNumber evidence="4 10">3.2.1.8</ecNumber>
    </recommendedName>
</protein>
<comment type="similarity">
    <text evidence="3 10 11">Belongs to the glycosyl hydrolase 11 (cellulase G) family.</text>
</comment>
<evidence type="ECO:0000256" key="2">
    <source>
        <dbReference type="ARBA" id="ARBA00004851"/>
    </source>
</evidence>
<dbReference type="PROSITE" id="PS00776">
    <property type="entry name" value="GH11_1"/>
    <property type="match status" value="1"/>
</dbReference>
<sequence length="218" mass="23423">MVHLSNIALAALAATGSVAAPAEKRQQGTPSSTGEHGGYYYSWWTDGASPVTYENLDGGGYKVNWQSGGNFVGGKGWNPGNAERTITYSGTYSPNGNSYLAIYGWLQNPLVEYYVVENFHPEYDPSGAAQDLGTVECDGSTYRVGQSTRTNAPSIEGTSTFQQYWSVRVDKRVGGTVDMACHFGAWQNAGLPIGNHNYQILATEGYKSSGSAEIYVEG</sequence>
<keyword evidence="6 10" id="KW-0378">Hydrolase</keyword>
<dbReference type="FunFam" id="2.60.120.180:FF:000001">
    <property type="entry name" value="Endo-1,4-beta-xylanase"/>
    <property type="match status" value="1"/>
</dbReference>
<evidence type="ECO:0000313" key="15">
    <source>
        <dbReference type="Proteomes" id="UP001175261"/>
    </source>
</evidence>
<evidence type="ECO:0000259" key="13">
    <source>
        <dbReference type="PROSITE" id="PS51761"/>
    </source>
</evidence>
<dbReference type="AlphaFoldDB" id="A0AA39GLM3"/>
<dbReference type="GO" id="GO:0031176">
    <property type="term" value="F:endo-1,4-beta-xylanase activity"/>
    <property type="evidence" value="ECO:0007669"/>
    <property type="project" value="UniProtKB-UniRule"/>
</dbReference>
<evidence type="ECO:0000256" key="5">
    <source>
        <dbReference type="ARBA" id="ARBA00022651"/>
    </source>
</evidence>
<keyword evidence="9 10" id="KW-0624">Polysaccharide degradation</keyword>
<dbReference type="InterPro" id="IPR013319">
    <property type="entry name" value="GH11/12"/>
</dbReference>
<evidence type="ECO:0000313" key="14">
    <source>
        <dbReference type="EMBL" id="KAK0388719.1"/>
    </source>
</evidence>
<evidence type="ECO:0000256" key="9">
    <source>
        <dbReference type="ARBA" id="ARBA00023326"/>
    </source>
</evidence>
<keyword evidence="12" id="KW-0732">Signal</keyword>
<keyword evidence="8 10" id="KW-0326">Glycosidase</keyword>
<dbReference type="GO" id="GO:0045493">
    <property type="term" value="P:xylan catabolic process"/>
    <property type="evidence" value="ECO:0007669"/>
    <property type="project" value="UniProtKB-UniRule"/>
</dbReference>
<evidence type="ECO:0000256" key="1">
    <source>
        <dbReference type="ARBA" id="ARBA00000681"/>
    </source>
</evidence>
<feature type="active site" description="Nucleophile" evidence="10">
    <location>
        <position position="112"/>
    </location>
</feature>
<dbReference type="Pfam" id="PF00457">
    <property type="entry name" value="Glyco_hydro_11"/>
    <property type="match status" value="1"/>
</dbReference>
<dbReference type="Proteomes" id="UP001175261">
    <property type="component" value="Unassembled WGS sequence"/>
</dbReference>
<proteinExistence type="inferred from homology"/>
<keyword evidence="5 10" id="KW-0858">Xylan degradation</keyword>
<name>A0AA39GLM3_SARSR</name>
<dbReference type="InterPro" id="IPR013320">
    <property type="entry name" value="ConA-like_dom_sf"/>
</dbReference>
<dbReference type="EC" id="3.2.1.8" evidence="4 10"/>
<evidence type="ECO:0000256" key="6">
    <source>
        <dbReference type="ARBA" id="ARBA00022801"/>
    </source>
</evidence>
<feature type="domain" description="GH11" evidence="13">
    <location>
        <begin position="27"/>
        <end position="217"/>
    </location>
</feature>
<accession>A0AA39GLM3</accession>
<evidence type="ECO:0000256" key="4">
    <source>
        <dbReference type="ARBA" id="ARBA00012590"/>
    </source>
</evidence>
<dbReference type="EMBL" id="JAPDFR010000003">
    <property type="protein sequence ID" value="KAK0388719.1"/>
    <property type="molecule type" value="Genomic_DNA"/>
</dbReference>
<evidence type="ECO:0000256" key="12">
    <source>
        <dbReference type="SAM" id="SignalP"/>
    </source>
</evidence>
<evidence type="ECO:0000256" key="7">
    <source>
        <dbReference type="ARBA" id="ARBA00023277"/>
    </source>
</evidence>
<dbReference type="InterPro" id="IPR033123">
    <property type="entry name" value="GH11_dom"/>
</dbReference>
<dbReference type="InterPro" id="IPR001137">
    <property type="entry name" value="Glyco_hydro_11"/>
</dbReference>
<feature type="signal peptide" evidence="12">
    <location>
        <begin position="1"/>
        <end position="19"/>
    </location>
</feature>
<reference evidence="14" key="1">
    <citation type="submission" date="2022-10" db="EMBL/GenBank/DDBJ databases">
        <title>Determination and structural analysis of whole genome sequence of Sarocladium strictum F4-1.</title>
        <authorList>
            <person name="Hu L."/>
            <person name="Jiang Y."/>
        </authorList>
    </citation>
    <scope>NUCLEOTIDE SEQUENCE</scope>
    <source>
        <strain evidence="14">F4-1</strain>
    </source>
</reference>
<feature type="active site" description="Proton donor" evidence="10">
    <location>
        <position position="204"/>
    </location>
</feature>
<feature type="chain" id="PRO_5041306453" description="Endo-1,4-beta-xylanase" evidence="12">
    <location>
        <begin position="20"/>
        <end position="218"/>
    </location>
</feature>
<dbReference type="PRINTS" id="PR00911">
    <property type="entry name" value="GLHYDRLASE11"/>
</dbReference>
<comment type="caution">
    <text evidence="14">The sequence shown here is derived from an EMBL/GenBank/DDBJ whole genome shotgun (WGS) entry which is preliminary data.</text>
</comment>
<organism evidence="14 15">
    <name type="scientific">Sarocladium strictum</name>
    <name type="common">Black bundle disease fungus</name>
    <name type="synonym">Acremonium strictum</name>
    <dbReference type="NCBI Taxonomy" id="5046"/>
    <lineage>
        <taxon>Eukaryota</taxon>
        <taxon>Fungi</taxon>
        <taxon>Dikarya</taxon>
        <taxon>Ascomycota</taxon>
        <taxon>Pezizomycotina</taxon>
        <taxon>Sordariomycetes</taxon>
        <taxon>Hypocreomycetidae</taxon>
        <taxon>Hypocreales</taxon>
        <taxon>Sarocladiaceae</taxon>
        <taxon>Sarocladium</taxon>
    </lineage>
</organism>
<gene>
    <name evidence="14" type="ORF">NLU13_4962</name>
</gene>
<comment type="pathway">
    <text evidence="2 10 11">Glycan degradation; xylan degradation.</text>
</comment>
<comment type="catalytic activity">
    <reaction evidence="1 10 11">
        <text>Endohydrolysis of (1-&gt;4)-beta-D-xylosidic linkages in xylans.</text>
        <dbReference type="EC" id="3.2.1.8"/>
    </reaction>
</comment>
<dbReference type="Gene3D" id="2.60.120.180">
    <property type="match status" value="1"/>
</dbReference>